<comment type="caution">
    <text evidence="6">The sequence shown here is derived from an EMBL/GenBank/DDBJ whole genome shotgun (WGS) entry which is preliminary data.</text>
</comment>
<keyword evidence="4" id="KW-0413">Isomerase</keyword>
<dbReference type="PROSITE" id="PS50072">
    <property type="entry name" value="CSA_PPIASE_2"/>
    <property type="match status" value="1"/>
</dbReference>
<gene>
    <name evidence="6" type="ORF">RIMI_LOCUS15595516</name>
</gene>
<dbReference type="PIRSF" id="PIRSF001467">
    <property type="entry name" value="Peptidylpro_ismrse"/>
    <property type="match status" value="1"/>
</dbReference>
<dbReference type="EMBL" id="CAUEEQ010042190">
    <property type="protein sequence ID" value="CAJ0956554.1"/>
    <property type="molecule type" value="Genomic_DNA"/>
</dbReference>
<evidence type="ECO:0000256" key="3">
    <source>
        <dbReference type="ARBA" id="ARBA00023110"/>
    </source>
</evidence>
<keyword evidence="7" id="KW-1185">Reference proteome</keyword>
<keyword evidence="3" id="KW-0697">Rotamase</keyword>
<dbReference type="InterPro" id="IPR044666">
    <property type="entry name" value="Cyclophilin_A-like"/>
</dbReference>
<accession>A0ABN9M4I7</accession>
<evidence type="ECO:0000256" key="1">
    <source>
        <dbReference type="ARBA" id="ARBA00000971"/>
    </source>
</evidence>
<dbReference type="Pfam" id="PF00160">
    <property type="entry name" value="Pro_isomerase"/>
    <property type="match status" value="1"/>
</dbReference>
<dbReference type="PANTHER" id="PTHR45625:SF2">
    <property type="entry name" value="PEPTIDYL-PROLYL CIS-TRANS ISOMERASE-LIKE 3"/>
    <property type="match status" value="1"/>
</dbReference>
<dbReference type="SUPFAM" id="SSF50891">
    <property type="entry name" value="Cyclophilin-like"/>
    <property type="match status" value="1"/>
</dbReference>
<comment type="catalytic activity">
    <reaction evidence="1">
        <text>[protein]-peptidylproline (omega=180) = [protein]-peptidylproline (omega=0)</text>
        <dbReference type="Rhea" id="RHEA:16237"/>
        <dbReference type="Rhea" id="RHEA-COMP:10747"/>
        <dbReference type="Rhea" id="RHEA-COMP:10748"/>
        <dbReference type="ChEBI" id="CHEBI:83833"/>
        <dbReference type="ChEBI" id="CHEBI:83834"/>
        <dbReference type="EC" id="5.2.1.8"/>
    </reaction>
</comment>
<dbReference type="EC" id="5.2.1.8" evidence="2"/>
<evidence type="ECO:0000313" key="6">
    <source>
        <dbReference type="EMBL" id="CAJ0956554.1"/>
    </source>
</evidence>
<dbReference type="Proteomes" id="UP001176940">
    <property type="component" value="Unassembled WGS sequence"/>
</dbReference>
<dbReference type="PANTHER" id="PTHR45625">
    <property type="entry name" value="PEPTIDYL-PROLYL CIS-TRANS ISOMERASE-RELATED"/>
    <property type="match status" value="1"/>
</dbReference>
<evidence type="ECO:0000256" key="4">
    <source>
        <dbReference type="ARBA" id="ARBA00023235"/>
    </source>
</evidence>
<dbReference type="Gene3D" id="2.40.100.10">
    <property type="entry name" value="Cyclophilin-like"/>
    <property type="match status" value="1"/>
</dbReference>
<reference evidence="6" key="1">
    <citation type="submission" date="2023-07" db="EMBL/GenBank/DDBJ databases">
        <authorList>
            <person name="Stuckert A."/>
        </authorList>
    </citation>
    <scope>NUCLEOTIDE SEQUENCE</scope>
</reference>
<evidence type="ECO:0000313" key="7">
    <source>
        <dbReference type="Proteomes" id="UP001176940"/>
    </source>
</evidence>
<evidence type="ECO:0000256" key="2">
    <source>
        <dbReference type="ARBA" id="ARBA00013194"/>
    </source>
</evidence>
<protein>
    <recommendedName>
        <fullName evidence="2">peptidylprolyl isomerase</fullName>
        <ecNumber evidence="2">5.2.1.8</ecNumber>
    </recommendedName>
</protein>
<dbReference type="InterPro" id="IPR024936">
    <property type="entry name" value="Cyclophilin-type_PPIase"/>
</dbReference>
<dbReference type="InterPro" id="IPR029000">
    <property type="entry name" value="Cyclophilin-like_dom_sf"/>
</dbReference>
<feature type="domain" description="PPIase cyclophilin-type" evidence="5">
    <location>
        <begin position="1"/>
        <end position="129"/>
    </location>
</feature>
<name>A0ABN9M4I7_9NEOB</name>
<sequence>MNFMALCAGNYYTAAYSTATSRASWCRRETPQGTGKGGQSIWGRKFEDEFSEFVSTASAASSPWQTAAPIPTPRSFFITYGKQPHLDMKYTILGKVIDGLDTLDELEKLPVHEKSFRPLEEVRIKDVTIHANPFAL</sequence>
<evidence type="ECO:0000259" key="5">
    <source>
        <dbReference type="PROSITE" id="PS50072"/>
    </source>
</evidence>
<proteinExistence type="predicted"/>
<organism evidence="6 7">
    <name type="scientific">Ranitomeya imitator</name>
    <name type="common">mimic poison frog</name>
    <dbReference type="NCBI Taxonomy" id="111125"/>
    <lineage>
        <taxon>Eukaryota</taxon>
        <taxon>Metazoa</taxon>
        <taxon>Chordata</taxon>
        <taxon>Craniata</taxon>
        <taxon>Vertebrata</taxon>
        <taxon>Euteleostomi</taxon>
        <taxon>Amphibia</taxon>
        <taxon>Batrachia</taxon>
        <taxon>Anura</taxon>
        <taxon>Neobatrachia</taxon>
        <taxon>Hyloidea</taxon>
        <taxon>Dendrobatidae</taxon>
        <taxon>Dendrobatinae</taxon>
        <taxon>Ranitomeya</taxon>
    </lineage>
</organism>
<dbReference type="InterPro" id="IPR002130">
    <property type="entry name" value="Cyclophilin-type_PPIase_dom"/>
</dbReference>